<evidence type="ECO:0000256" key="1">
    <source>
        <dbReference type="SAM" id="Coils"/>
    </source>
</evidence>
<evidence type="ECO:0000259" key="2">
    <source>
        <dbReference type="Pfam" id="PF20155"/>
    </source>
</evidence>
<accession>A0A3D6BW72</accession>
<evidence type="ECO:0000313" key="4">
    <source>
        <dbReference type="Proteomes" id="UP000263268"/>
    </source>
</evidence>
<gene>
    <name evidence="3" type="ORF">DHV22_13040</name>
</gene>
<dbReference type="PANTHER" id="PTHR38812:SF2">
    <property type="entry name" value="MU-LIKE PROPHAGE FLUMU PROTEIN GP42"/>
    <property type="match status" value="1"/>
</dbReference>
<dbReference type="InterPro" id="IPR053058">
    <property type="entry name" value="Mulikevirus_tape_measure"/>
</dbReference>
<reference evidence="3 4" key="1">
    <citation type="journal article" date="2018" name="Nat. Biotechnol.">
        <title>A standardized bacterial taxonomy based on genome phylogeny substantially revises the tree of life.</title>
        <authorList>
            <person name="Parks D.H."/>
            <person name="Chuvochina M."/>
            <person name="Waite D.W."/>
            <person name="Rinke C."/>
            <person name="Skarshewski A."/>
            <person name="Chaumeil P.A."/>
            <person name="Hugenholtz P."/>
        </authorList>
    </citation>
    <scope>NUCLEOTIDE SEQUENCE [LARGE SCALE GENOMIC DNA]</scope>
    <source>
        <strain evidence="3">UBA10227</strain>
    </source>
</reference>
<feature type="domain" description="Tape measure protein N-terminal" evidence="2">
    <location>
        <begin position="52"/>
        <end position="147"/>
    </location>
</feature>
<evidence type="ECO:0000313" key="3">
    <source>
        <dbReference type="EMBL" id="HCY82449.1"/>
    </source>
</evidence>
<feature type="coiled-coil region" evidence="1">
    <location>
        <begin position="446"/>
        <end position="509"/>
    </location>
</feature>
<organism evidence="3 4">
    <name type="scientific">Xanthomarina gelatinilytica</name>
    <dbReference type="NCBI Taxonomy" id="1137281"/>
    <lineage>
        <taxon>Bacteria</taxon>
        <taxon>Pseudomonadati</taxon>
        <taxon>Bacteroidota</taxon>
        <taxon>Flavobacteriia</taxon>
        <taxon>Flavobacteriales</taxon>
        <taxon>Flavobacteriaceae</taxon>
        <taxon>Xanthomarina</taxon>
    </lineage>
</organism>
<dbReference type="EMBL" id="DPRK01000208">
    <property type="protein sequence ID" value="HCY82449.1"/>
    <property type="molecule type" value="Genomic_DNA"/>
</dbReference>
<dbReference type="InterPro" id="IPR013491">
    <property type="entry name" value="Tape_meas_N"/>
</dbReference>
<dbReference type="AlphaFoldDB" id="A0A3D6BW72"/>
<dbReference type="Pfam" id="PF20155">
    <property type="entry name" value="TMP_3"/>
    <property type="match status" value="1"/>
</dbReference>
<dbReference type="Proteomes" id="UP000263268">
    <property type="component" value="Unassembled WGS sequence"/>
</dbReference>
<name>A0A3D6BW72_9FLAO</name>
<sequence>MATKKVNIDIVAKDRSQQALAKVRGSLDKVKQSVFNVKNALVGLGGGLVIKNLVNTGKEIENLQVRLKFLFGSTEEGAKAFDEMAKFASKVPFSLEEIQQGAGVLSVVAKDADELAHIMQITGNVAAVTGLDFRTASEQIQRSLSAGIGAADLFREKGVNAMLGFKAGAKVTIEETAEAFERVFGKGGQFDGATDELANTFEGTLSMIGDKFFNFKRTILDAGFFPELKKQFKDLDTFLADNSQTLDEIAIALGEGLAQAVRLGADAILFLKDNFDFLIESIKLLISFKVAGVFVALAGGILKANSAMLLFNATIKRNLFIAGAAIVISQFDKILDMLGRMPSDFDTASQAIAHNNEQIKHYENQLGQIQGTINAFLEQNKHLTKEQLAQNETYQGYIEILEETKQKLKEFAELNDELFKDAYPVYEDQIIKIAKALNKKEEAFNVDQIVEDLKKEQEALKAEELALKKVMQVYAEYGMQRRRMLKGIAEEEAETLETIQRQHEQYANTRILSDKQQYQKQIEAYKQYADSRIAGEKLLDHKKRLIEAQGKAHTIKEARSTLEEVAKVNKTAFMAFKAVRIAEATINAIKGASNALQAYTPPYSFIIAGLSLAKGLALVSQIKSTSFRQGGGSVNKNQPYMVGEAGPEMFVPSGSGRIVTNNQISNPQPVTVNFNINTVDAKGFNELLVNSRGVIVNMINSAVNEKGRTAIV</sequence>
<keyword evidence="1" id="KW-0175">Coiled coil</keyword>
<proteinExistence type="predicted"/>
<dbReference type="PANTHER" id="PTHR38812">
    <property type="entry name" value="MU-LIKE PROPHAGE FLUMU PROTEIN GP42"/>
    <property type="match status" value="1"/>
</dbReference>
<protein>
    <recommendedName>
        <fullName evidence="2">Tape measure protein N-terminal domain-containing protein</fullName>
    </recommendedName>
</protein>
<comment type="caution">
    <text evidence="3">The sequence shown here is derived from an EMBL/GenBank/DDBJ whole genome shotgun (WGS) entry which is preliminary data.</text>
</comment>